<evidence type="ECO:0000256" key="1">
    <source>
        <dbReference type="PIRSR" id="PIRSR613078-1"/>
    </source>
</evidence>
<dbReference type="PROSITE" id="PS00175">
    <property type="entry name" value="PG_MUTASE"/>
    <property type="match status" value="1"/>
</dbReference>
<dbReference type="EMBL" id="FNCC01000022">
    <property type="protein sequence ID" value="SDH43977.1"/>
    <property type="molecule type" value="Genomic_DNA"/>
</dbReference>
<feature type="binding site" evidence="2">
    <location>
        <begin position="7"/>
        <end position="14"/>
    </location>
    <ligand>
        <name>substrate</name>
    </ligand>
</feature>
<dbReference type="GO" id="GO:0016791">
    <property type="term" value="F:phosphatase activity"/>
    <property type="evidence" value="ECO:0007669"/>
    <property type="project" value="TreeGrafter"/>
</dbReference>
<dbReference type="InterPro" id="IPR013078">
    <property type="entry name" value="His_Pase_superF_clade-1"/>
</dbReference>
<dbReference type="InterPro" id="IPR029033">
    <property type="entry name" value="His_PPase_superfam"/>
</dbReference>
<dbReference type="PANTHER" id="PTHR48100">
    <property type="entry name" value="BROAD-SPECIFICITY PHOSPHATASE YOR283W-RELATED"/>
    <property type="match status" value="1"/>
</dbReference>
<evidence type="ECO:0000313" key="5">
    <source>
        <dbReference type="Proteomes" id="UP000199623"/>
    </source>
</evidence>
<protein>
    <submittedName>
        <fullName evidence="4">Probable phosphoglycerate mutase</fullName>
    </submittedName>
</protein>
<dbReference type="Pfam" id="PF00300">
    <property type="entry name" value="His_Phos_1"/>
    <property type="match status" value="1"/>
</dbReference>
<feature type="region of interest" description="Disordered" evidence="3">
    <location>
        <begin position="1"/>
        <end position="26"/>
    </location>
</feature>
<dbReference type="SMART" id="SM00855">
    <property type="entry name" value="PGAM"/>
    <property type="match status" value="1"/>
</dbReference>
<evidence type="ECO:0000256" key="2">
    <source>
        <dbReference type="PIRSR" id="PIRSR613078-2"/>
    </source>
</evidence>
<dbReference type="InterPro" id="IPR050275">
    <property type="entry name" value="PGM_Phosphatase"/>
</dbReference>
<dbReference type="InterPro" id="IPR001345">
    <property type="entry name" value="PG/BPGM_mutase_AS"/>
</dbReference>
<dbReference type="Proteomes" id="UP000199623">
    <property type="component" value="Unassembled WGS sequence"/>
</dbReference>
<gene>
    <name evidence="4" type="ORF">SAMN05216553_12240</name>
</gene>
<feature type="binding site" evidence="2">
    <location>
        <position position="58"/>
    </location>
    <ligand>
        <name>substrate</name>
    </ligand>
</feature>
<feature type="active site" description="Proton donor/acceptor" evidence="1">
    <location>
        <position position="82"/>
    </location>
</feature>
<reference evidence="5" key="1">
    <citation type="submission" date="2016-10" db="EMBL/GenBank/DDBJ databases">
        <authorList>
            <person name="Varghese N."/>
            <person name="Submissions S."/>
        </authorList>
    </citation>
    <scope>NUCLEOTIDE SEQUENCE [LARGE SCALE GENOMIC DNA]</scope>
    <source>
        <strain evidence="5">CGMCC 4.3506</strain>
    </source>
</reference>
<organism evidence="4 5">
    <name type="scientific">Lentzea fradiae</name>
    <dbReference type="NCBI Taxonomy" id="200378"/>
    <lineage>
        <taxon>Bacteria</taxon>
        <taxon>Bacillati</taxon>
        <taxon>Actinomycetota</taxon>
        <taxon>Actinomycetes</taxon>
        <taxon>Pseudonocardiales</taxon>
        <taxon>Pseudonocardiaceae</taxon>
        <taxon>Lentzea</taxon>
    </lineage>
</organism>
<dbReference type="OrthoDB" id="9793115at2"/>
<dbReference type="Gene3D" id="3.40.50.1240">
    <property type="entry name" value="Phosphoglycerate mutase-like"/>
    <property type="match status" value="1"/>
</dbReference>
<evidence type="ECO:0000313" key="4">
    <source>
        <dbReference type="EMBL" id="SDH43977.1"/>
    </source>
</evidence>
<dbReference type="GO" id="GO:0005737">
    <property type="term" value="C:cytoplasm"/>
    <property type="evidence" value="ECO:0007669"/>
    <property type="project" value="TreeGrafter"/>
</dbReference>
<accession>A0A1G8CEU8</accession>
<dbReference type="STRING" id="200378.SAMN05216553_12240"/>
<keyword evidence="5" id="KW-1185">Reference proteome</keyword>
<evidence type="ECO:0000256" key="3">
    <source>
        <dbReference type="SAM" id="MobiDB-lite"/>
    </source>
</evidence>
<dbReference type="SUPFAM" id="SSF53254">
    <property type="entry name" value="Phosphoglycerate mutase-like"/>
    <property type="match status" value="1"/>
</dbReference>
<sequence length="200" mass="21130">MRLLLVRHGETASNTERRLDTAMPGPPLTELGHKQARELADALAGEPISAVYASTGLRAQQTAAPTAERFGLPVQVLEGVHEIQVGSLEGRNDTEAYRTYLETVVQWAEGALHVPFPGGGETGQQVLDRFLAAIESIHRPGSTAVVVTHGGAGRMGALALASNVPVELAENLLPNTAVVALEHDGDTWACRSWAGVEITG</sequence>
<feature type="active site" description="Tele-phosphohistidine intermediate" evidence="1">
    <location>
        <position position="8"/>
    </location>
</feature>
<feature type="compositionally biased region" description="Basic and acidic residues" evidence="3">
    <location>
        <begin position="7"/>
        <end position="20"/>
    </location>
</feature>
<dbReference type="RefSeq" id="WP_090059465.1">
    <property type="nucleotide sequence ID" value="NZ_FNCC01000022.1"/>
</dbReference>
<dbReference type="CDD" id="cd07067">
    <property type="entry name" value="HP_PGM_like"/>
    <property type="match status" value="1"/>
</dbReference>
<proteinExistence type="predicted"/>
<dbReference type="AlphaFoldDB" id="A0A1G8CEU8"/>
<dbReference type="PANTHER" id="PTHR48100:SF58">
    <property type="entry name" value="PE-PGRS FAMILY PROTEIN PE_PGRS11"/>
    <property type="match status" value="1"/>
</dbReference>
<name>A0A1G8CEU8_9PSEU</name>